<dbReference type="PRINTS" id="PR00455">
    <property type="entry name" value="HTHTETR"/>
</dbReference>
<evidence type="ECO:0000256" key="2">
    <source>
        <dbReference type="ARBA" id="ARBA00023015"/>
    </source>
</evidence>
<keyword evidence="4" id="KW-0804">Transcription</keyword>
<dbReference type="GO" id="GO:0000976">
    <property type="term" value="F:transcription cis-regulatory region binding"/>
    <property type="evidence" value="ECO:0007669"/>
    <property type="project" value="TreeGrafter"/>
</dbReference>
<proteinExistence type="predicted"/>
<reference evidence="7 8" key="1">
    <citation type="submission" date="2015-09" db="EMBL/GenBank/DDBJ databases">
        <title>Genome announcement of multiple Pseudomonas syringae strains.</title>
        <authorList>
            <person name="Thakur S."/>
            <person name="Wang P.W."/>
            <person name="Gong Y."/>
            <person name="Weir B.S."/>
            <person name="Guttman D.S."/>
        </authorList>
    </citation>
    <scope>NUCLEOTIDE SEQUENCE [LARGE SCALE GENOMIC DNA]</scope>
    <source>
        <strain evidence="7 8">ICMP6289</strain>
    </source>
</reference>
<dbReference type="PATRIC" id="fig|86176.4.peg.429"/>
<dbReference type="PANTHER" id="PTHR30055">
    <property type="entry name" value="HTH-TYPE TRANSCRIPTIONAL REGULATOR RUTR"/>
    <property type="match status" value="1"/>
</dbReference>
<evidence type="ECO:0000313" key="8">
    <source>
        <dbReference type="Proteomes" id="UP000050455"/>
    </source>
</evidence>
<evidence type="ECO:0000256" key="4">
    <source>
        <dbReference type="ARBA" id="ARBA00023163"/>
    </source>
</evidence>
<gene>
    <name evidence="7" type="ORF">ALO64_00402</name>
</gene>
<feature type="DNA-binding region" description="H-T-H motif" evidence="5">
    <location>
        <begin position="224"/>
        <end position="243"/>
    </location>
</feature>
<evidence type="ECO:0000313" key="7">
    <source>
        <dbReference type="EMBL" id="KPX78551.1"/>
    </source>
</evidence>
<evidence type="ECO:0000259" key="6">
    <source>
        <dbReference type="PROSITE" id="PS50977"/>
    </source>
</evidence>
<evidence type="ECO:0000256" key="5">
    <source>
        <dbReference type="PROSITE-ProRule" id="PRU00335"/>
    </source>
</evidence>
<protein>
    <submittedName>
        <fullName evidence="7">Transcriptional regulator, TetR family</fullName>
    </submittedName>
</protein>
<keyword evidence="3 5" id="KW-0238">DNA-binding</keyword>
<dbReference type="InterPro" id="IPR050109">
    <property type="entry name" value="HTH-type_TetR-like_transc_reg"/>
</dbReference>
<dbReference type="Gene3D" id="1.10.357.10">
    <property type="entry name" value="Tetracycline Repressor, domain 2"/>
    <property type="match status" value="1"/>
</dbReference>
<organism evidence="7 8">
    <name type="scientific">Pseudomonas meliae</name>
    <dbReference type="NCBI Taxonomy" id="86176"/>
    <lineage>
        <taxon>Bacteria</taxon>
        <taxon>Pseudomonadati</taxon>
        <taxon>Pseudomonadota</taxon>
        <taxon>Gammaproteobacteria</taxon>
        <taxon>Pseudomonadales</taxon>
        <taxon>Pseudomonadaceae</taxon>
        <taxon>Pseudomonas</taxon>
    </lineage>
</organism>
<dbReference type="Pfam" id="PF13977">
    <property type="entry name" value="TetR_C_6"/>
    <property type="match status" value="1"/>
</dbReference>
<accession>A0A0N8S093</accession>
<dbReference type="InterPro" id="IPR039538">
    <property type="entry name" value="BetI_C"/>
</dbReference>
<keyword evidence="2" id="KW-0805">Transcription regulation</keyword>
<dbReference type="PANTHER" id="PTHR30055:SF234">
    <property type="entry name" value="HTH-TYPE TRANSCRIPTIONAL REGULATOR BETI"/>
    <property type="match status" value="1"/>
</dbReference>
<dbReference type="SUPFAM" id="SSF46689">
    <property type="entry name" value="Homeodomain-like"/>
    <property type="match status" value="1"/>
</dbReference>
<feature type="domain" description="HTH tetR-type" evidence="6">
    <location>
        <begin position="201"/>
        <end position="261"/>
    </location>
</feature>
<dbReference type="SUPFAM" id="SSF48498">
    <property type="entry name" value="Tetracyclin repressor-like, C-terminal domain"/>
    <property type="match status" value="1"/>
</dbReference>
<sequence>MFCTRIPVGNDAVWIREDHGKVQRAVKSRTLARLPAGHCCCAVFRPGVDTGFFKCCAQVHDLCFQLFSCQVFQSASGSHVNCLHGRAAARGCFSYCNLTVEVDACQCPSASGCQVPYFGYVSLWLSTYSRASVCIGMRAGFFKGRQYRCSGLFSGFLPVACYDLSFRCANSALRMSVNSNSSDTPATVKQPAVKRRLPKGEVRKAEIIQAAMTIFARDGYAGASLSNIAKVAGLSQVGLLHHFPTKLVLLQAVLEHRDQYVAARLQDAGQVASLEGFMAFLKQVMSFSIEDASVSQALMIINTESLSVTHPAHRWFSERFQIVHSHLQTNLNVLAQAGEIRQDVDVRQISLEIVAMMDGMQIQWLRSPADVQIDSAFARFLERLAQELAGR</sequence>
<keyword evidence="8" id="KW-1185">Reference proteome</keyword>
<dbReference type="InterPro" id="IPR036271">
    <property type="entry name" value="Tet_transcr_reg_TetR-rel_C_sf"/>
</dbReference>
<evidence type="ECO:0000256" key="3">
    <source>
        <dbReference type="ARBA" id="ARBA00023125"/>
    </source>
</evidence>
<dbReference type="InterPro" id="IPR001647">
    <property type="entry name" value="HTH_TetR"/>
</dbReference>
<keyword evidence="1" id="KW-0678">Repressor</keyword>
<dbReference type="EMBL" id="LJQT01000499">
    <property type="protein sequence ID" value="KPX78551.1"/>
    <property type="molecule type" value="Genomic_DNA"/>
</dbReference>
<dbReference type="GO" id="GO:0003700">
    <property type="term" value="F:DNA-binding transcription factor activity"/>
    <property type="evidence" value="ECO:0007669"/>
    <property type="project" value="TreeGrafter"/>
</dbReference>
<evidence type="ECO:0000256" key="1">
    <source>
        <dbReference type="ARBA" id="ARBA00022491"/>
    </source>
</evidence>
<dbReference type="PROSITE" id="PS50977">
    <property type="entry name" value="HTH_TETR_2"/>
    <property type="match status" value="1"/>
</dbReference>
<dbReference type="Pfam" id="PF00440">
    <property type="entry name" value="TetR_N"/>
    <property type="match status" value="1"/>
</dbReference>
<comment type="caution">
    <text evidence="7">The sequence shown here is derived from an EMBL/GenBank/DDBJ whole genome shotgun (WGS) entry which is preliminary data.</text>
</comment>
<name>A0A0N8S093_9PSED</name>
<dbReference type="Proteomes" id="UP000050455">
    <property type="component" value="Unassembled WGS sequence"/>
</dbReference>
<dbReference type="InterPro" id="IPR009057">
    <property type="entry name" value="Homeodomain-like_sf"/>
</dbReference>
<dbReference type="AlphaFoldDB" id="A0A0N8S093"/>